<dbReference type="GO" id="GO:0008028">
    <property type="term" value="F:monocarboxylic acid transmembrane transporter activity"/>
    <property type="evidence" value="ECO:0007669"/>
    <property type="project" value="TreeGrafter"/>
</dbReference>
<feature type="region of interest" description="Disordered" evidence="1">
    <location>
        <begin position="546"/>
        <end position="579"/>
    </location>
</feature>
<feature type="region of interest" description="Disordered" evidence="1">
    <location>
        <begin position="284"/>
        <end position="304"/>
    </location>
</feature>
<dbReference type="InterPro" id="IPR036259">
    <property type="entry name" value="MFS_trans_sf"/>
</dbReference>
<dbReference type="Proteomes" id="UP000002358">
    <property type="component" value="Chromosome 3"/>
</dbReference>
<dbReference type="AlphaFoldDB" id="A0A7M7HA79"/>
<evidence type="ECO:0008006" key="5">
    <source>
        <dbReference type="Google" id="ProtNLM"/>
    </source>
</evidence>
<feature type="transmembrane region" description="Helical" evidence="2">
    <location>
        <begin position="71"/>
        <end position="90"/>
    </location>
</feature>
<organism evidence="3 4">
    <name type="scientific">Nasonia vitripennis</name>
    <name type="common">Parasitic wasp</name>
    <dbReference type="NCBI Taxonomy" id="7425"/>
    <lineage>
        <taxon>Eukaryota</taxon>
        <taxon>Metazoa</taxon>
        <taxon>Ecdysozoa</taxon>
        <taxon>Arthropoda</taxon>
        <taxon>Hexapoda</taxon>
        <taxon>Insecta</taxon>
        <taxon>Pterygota</taxon>
        <taxon>Neoptera</taxon>
        <taxon>Endopterygota</taxon>
        <taxon>Hymenoptera</taxon>
        <taxon>Apocrita</taxon>
        <taxon>Proctotrupomorpha</taxon>
        <taxon>Chalcidoidea</taxon>
        <taxon>Pteromalidae</taxon>
        <taxon>Pteromalinae</taxon>
        <taxon>Nasonia</taxon>
    </lineage>
</organism>
<dbReference type="Pfam" id="PF07690">
    <property type="entry name" value="MFS_1"/>
    <property type="match status" value="1"/>
</dbReference>
<dbReference type="PANTHER" id="PTHR11360:SF293">
    <property type="entry name" value="HERMES, ISOFORM A"/>
    <property type="match status" value="1"/>
</dbReference>
<evidence type="ECO:0000256" key="2">
    <source>
        <dbReference type="SAM" id="Phobius"/>
    </source>
</evidence>
<feature type="region of interest" description="Disordered" evidence="1">
    <location>
        <begin position="521"/>
        <end position="540"/>
    </location>
</feature>
<dbReference type="EnsemblMetazoa" id="XM_008208307">
    <property type="protein sequence ID" value="XP_008206529"/>
    <property type="gene ID" value="LOC100123026"/>
</dbReference>
<dbReference type="PANTHER" id="PTHR11360">
    <property type="entry name" value="MONOCARBOXYLATE TRANSPORTER"/>
    <property type="match status" value="1"/>
</dbReference>
<dbReference type="GeneID" id="100123026"/>
<evidence type="ECO:0000313" key="4">
    <source>
        <dbReference type="Proteomes" id="UP000002358"/>
    </source>
</evidence>
<feature type="transmembrane region" description="Helical" evidence="2">
    <location>
        <begin position="140"/>
        <end position="160"/>
    </location>
</feature>
<feature type="transmembrane region" description="Helical" evidence="2">
    <location>
        <begin position="198"/>
        <end position="218"/>
    </location>
</feature>
<dbReference type="FunFam" id="1.20.1250.20:FF:000320">
    <property type="entry name" value="Monocarboxylate transporter"/>
    <property type="match status" value="1"/>
</dbReference>
<feature type="transmembrane region" description="Helical" evidence="2">
    <location>
        <begin position="230"/>
        <end position="251"/>
    </location>
</feature>
<evidence type="ECO:0000313" key="3">
    <source>
        <dbReference type="EnsemblMetazoa" id="XP_008206529"/>
    </source>
</evidence>
<feature type="compositionally biased region" description="Low complexity" evidence="1">
    <location>
        <begin position="295"/>
        <end position="304"/>
    </location>
</feature>
<feature type="compositionally biased region" description="Low complexity" evidence="1">
    <location>
        <begin position="560"/>
        <end position="578"/>
    </location>
</feature>
<keyword evidence="4" id="KW-1185">Reference proteome</keyword>
<accession>A0A7M7HA79</accession>
<feature type="region of interest" description="Disordered" evidence="1">
    <location>
        <begin position="33"/>
        <end position="59"/>
    </location>
</feature>
<evidence type="ECO:0000256" key="1">
    <source>
        <dbReference type="SAM" id="MobiDB-lite"/>
    </source>
</evidence>
<dbReference type="Gene3D" id="1.20.1250.20">
    <property type="entry name" value="MFS general substrate transporter like domains"/>
    <property type="match status" value="1"/>
</dbReference>
<dbReference type="RefSeq" id="XP_008206529.1">
    <property type="nucleotide sequence ID" value="XM_008208307.4"/>
</dbReference>
<dbReference type="OrthoDB" id="6499973at2759"/>
<keyword evidence="2" id="KW-1133">Transmembrane helix</keyword>
<feature type="compositionally biased region" description="Low complexity" evidence="1">
    <location>
        <begin position="415"/>
        <end position="425"/>
    </location>
</feature>
<feature type="transmembrane region" description="Helical" evidence="2">
    <location>
        <begin position="166"/>
        <end position="186"/>
    </location>
</feature>
<dbReference type="SUPFAM" id="SSF103473">
    <property type="entry name" value="MFS general substrate transporter"/>
    <property type="match status" value="1"/>
</dbReference>
<feature type="transmembrane region" description="Helical" evidence="2">
    <location>
        <begin position="110"/>
        <end position="128"/>
    </location>
</feature>
<protein>
    <recommendedName>
        <fullName evidence="5">Karmoisin</fullName>
    </recommendedName>
</protein>
<name>A0A7M7HA79_NASVI</name>
<dbReference type="InterPro" id="IPR011701">
    <property type="entry name" value="MFS"/>
</dbReference>
<keyword evidence="2" id="KW-0812">Transmembrane</keyword>
<dbReference type="KEGG" id="nvi:100123026"/>
<feature type="region of interest" description="Disordered" evidence="1">
    <location>
        <begin position="338"/>
        <end position="371"/>
    </location>
</feature>
<feature type="region of interest" description="Disordered" evidence="1">
    <location>
        <begin position="1"/>
        <end position="20"/>
    </location>
</feature>
<feature type="region of interest" description="Disordered" evidence="1">
    <location>
        <begin position="406"/>
        <end position="426"/>
    </location>
</feature>
<proteinExistence type="predicted"/>
<dbReference type="InterPro" id="IPR050327">
    <property type="entry name" value="Proton-linked_MCT"/>
</dbReference>
<dbReference type="CTD" id="35499"/>
<sequence>MMTTDKEPDNGINIKFGADRTSSKKGEYRLVAQQSNAEKGINGSAKKAAGPKKRAQPIDPDCEMVPPDGGWGWFVLVAAVMVNVLIPGGIKSFSVFYKAFQDQFESSLSAASWIPALCYFLYSSLGPLSSILSVKYSYRTVSLIGGTFAAAGMMLTYFATSIGYLYWSYGIFVGIGAGLAFPPTVYIVTSYFVRLRGLANGFCISGSSLGSIIMPPIITKLLQENEVRTVMLLMGAVTLNVWACALLYDPVEKHLIPAKRKAQRDEEEATVLEPLAEADVGIAITGPPPSDEEPAASAASAAPGVPKSASSVALENYHKPGQARARKISMPVSGREMAGQMRSTPALHAVPESQRLSRRPRPPPLSPSTSSFNYISTPFHGSTLTALHPEYASTLTLNAISSTFARKSPEKTAKQQQQQQQQDQDVQAERSKFFDCSLLADPMYLIILISNSTNAISYTNFVILLANYCKQLDFSEYQASLLLSTISLFDLVASEGQLCRTPDSCRSIGTSLAAFSYRASRWPSRPSPRTTRRSSSTAASSAWPRASTWASPRSSWPTCSASRSSPPPTASRSSSTASFSWSVHRSAALSSITLEL</sequence>
<keyword evidence="2" id="KW-0472">Membrane</keyword>
<reference evidence="3" key="1">
    <citation type="submission" date="2021-01" db="UniProtKB">
        <authorList>
            <consortium name="EnsemblMetazoa"/>
        </authorList>
    </citation>
    <scope>IDENTIFICATION</scope>
</reference>